<accession>A0ABW3YQ55</accession>
<dbReference type="InterPro" id="IPR036412">
    <property type="entry name" value="HAD-like_sf"/>
</dbReference>
<evidence type="ECO:0000256" key="4">
    <source>
        <dbReference type="ARBA" id="ARBA00022842"/>
    </source>
</evidence>
<evidence type="ECO:0000313" key="10">
    <source>
        <dbReference type="Proteomes" id="UP001597173"/>
    </source>
</evidence>
<dbReference type="SUPFAM" id="SSF56784">
    <property type="entry name" value="HAD-like"/>
    <property type="match status" value="1"/>
</dbReference>
<feature type="transmembrane region" description="Helical" evidence="7">
    <location>
        <begin position="346"/>
        <end position="366"/>
    </location>
</feature>
<proteinExistence type="predicted"/>
<dbReference type="EMBL" id="JBHTNF010000001">
    <property type="protein sequence ID" value="MFD1326425.1"/>
    <property type="molecule type" value="Genomic_DNA"/>
</dbReference>
<dbReference type="PRINTS" id="PR00119">
    <property type="entry name" value="CATATPASE"/>
</dbReference>
<dbReference type="Gene3D" id="1.20.1110.10">
    <property type="entry name" value="Calcium-transporting ATPase, transmembrane domain"/>
    <property type="match status" value="1"/>
</dbReference>
<keyword evidence="2 7" id="KW-0812">Transmembrane</keyword>
<feature type="domain" description="Cation-transporting P-type ATPase C-terminal" evidence="8">
    <location>
        <begin position="194"/>
        <end position="369"/>
    </location>
</feature>
<evidence type="ECO:0000256" key="3">
    <source>
        <dbReference type="ARBA" id="ARBA00022723"/>
    </source>
</evidence>
<organism evidence="9 10">
    <name type="scientific">Mycoplana ramosa</name>
    <name type="common">Mycoplana bullata</name>
    <dbReference type="NCBI Taxonomy" id="40837"/>
    <lineage>
        <taxon>Bacteria</taxon>
        <taxon>Pseudomonadati</taxon>
        <taxon>Pseudomonadota</taxon>
        <taxon>Alphaproteobacteria</taxon>
        <taxon>Hyphomicrobiales</taxon>
        <taxon>Rhizobiaceae</taxon>
        <taxon>Mycoplana</taxon>
    </lineage>
</organism>
<evidence type="ECO:0000256" key="2">
    <source>
        <dbReference type="ARBA" id="ARBA00022692"/>
    </source>
</evidence>
<dbReference type="Proteomes" id="UP001597173">
    <property type="component" value="Unassembled WGS sequence"/>
</dbReference>
<feature type="transmembrane region" description="Helical" evidence="7">
    <location>
        <begin position="242"/>
        <end position="263"/>
    </location>
</feature>
<keyword evidence="10" id="KW-1185">Reference proteome</keyword>
<dbReference type="Pfam" id="PF00702">
    <property type="entry name" value="Hydrolase"/>
    <property type="match status" value="1"/>
</dbReference>
<dbReference type="RefSeq" id="WP_374839638.1">
    <property type="nucleotide sequence ID" value="NZ_JBHEEW010000010.1"/>
</dbReference>
<dbReference type="Gene3D" id="3.40.50.1000">
    <property type="entry name" value="HAD superfamily/HAD-like"/>
    <property type="match status" value="1"/>
</dbReference>
<sequence>MIDPPRQEAKEAVATARSAGIRCIMITGDHPRTAAAIALELGISEDGRAVTGAELEKMSPEELEETVRQVSVYARVNPDHKLRIVNALQRGGMTVAMTGDGVNDAPALKTADIGVAMGITGTDVSKEAADIVLADDNFASIVAAVEEGRVIFSNIRKFLRYLLSSNIGEVMTMFFGVLLADLIGLVAGSGEVVLPLLATQILWINLVTDGAPALALGLDPADTDIMRHPPRPRGEGVITRRMWIGIFYVGTIMAVGTLLVLDASLPGGLIEGHGTLQYAQTVAFTTLTIFQLFNILNARSDELSAFVGLFANRWLWLAISLSLFLQAAVVYTPFLQEAFSTVPLDFSDWLFCASVASSVLWLRVLAKLILKAA</sequence>
<dbReference type="InterPro" id="IPR001757">
    <property type="entry name" value="P_typ_ATPase"/>
</dbReference>
<dbReference type="Pfam" id="PF00689">
    <property type="entry name" value="Cation_ATPase_C"/>
    <property type="match status" value="1"/>
</dbReference>
<dbReference type="InterPro" id="IPR006068">
    <property type="entry name" value="ATPase_P-typ_cation-transptr_C"/>
</dbReference>
<dbReference type="PANTHER" id="PTHR24093">
    <property type="entry name" value="CATION TRANSPORTING ATPASE"/>
    <property type="match status" value="1"/>
</dbReference>
<evidence type="ECO:0000259" key="8">
    <source>
        <dbReference type="Pfam" id="PF00689"/>
    </source>
</evidence>
<feature type="transmembrane region" description="Helical" evidence="7">
    <location>
        <begin position="200"/>
        <end position="221"/>
    </location>
</feature>
<keyword evidence="3" id="KW-0479">Metal-binding</keyword>
<dbReference type="PANTHER" id="PTHR24093:SF506">
    <property type="entry name" value="CATION-TRANSPORTING ATPASE PMA1"/>
    <property type="match status" value="1"/>
</dbReference>
<dbReference type="InterPro" id="IPR023214">
    <property type="entry name" value="HAD_sf"/>
</dbReference>
<comment type="caution">
    <text evidence="9">The sequence shown here is derived from an EMBL/GenBank/DDBJ whole genome shotgun (WGS) entry which is preliminary data.</text>
</comment>
<evidence type="ECO:0000256" key="7">
    <source>
        <dbReference type="SAM" id="Phobius"/>
    </source>
</evidence>
<protein>
    <submittedName>
        <fullName evidence="9">Cation-translocating P-type ATPase</fullName>
    </submittedName>
</protein>
<keyword evidence="4" id="KW-0460">Magnesium</keyword>
<gene>
    <name evidence="9" type="ORF">ACFQ33_00730</name>
</gene>
<feature type="transmembrane region" description="Helical" evidence="7">
    <location>
        <begin position="275"/>
        <end position="293"/>
    </location>
</feature>
<comment type="subcellular location">
    <subcellularLocation>
        <location evidence="1">Membrane</location>
    </subcellularLocation>
</comment>
<evidence type="ECO:0000256" key="6">
    <source>
        <dbReference type="ARBA" id="ARBA00023136"/>
    </source>
</evidence>
<dbReference type="SUPFAM" id="SSF81665">
    <property type="entry name" value="Calcium ATPase, transmembrane domain M"/>
    <property type="match status" value="1"/>
</dbReference>
<reference evidence="10" key="1">
    <citation type="journal article" date="2019" name="Int. J. Syst. Evol. Microbiol.">
        <title>The Global Catalogue of Microorganisms (GCM) 10K type strain sequencing project: providing services to taxonomists for standard genome sequencing and annotation.</title>
        <authorList>
            <consortium name="The Broad Institute Genomics Platform"/>
            <consortium name="The Broad Institute Genome Sequencing Center for Infectious Disease"/>
            <person name="Wu L."/>
            <person name="Ma J."/>
        </authorList>
    </citation>
    <scope>NUCLEOTIDE SEQUENCE [LARGE SCALE GENOMIC DNA]</scope>
    <source>
        <strain evidence="10">CCUG 55609</strain>
    </source>
</reference>
<keyword evidence="5 7" id="KW-1133">Transmembrane helix</keyword>
<evidence type="ECO:0000256" key="5">
    <source>
        <dbReference type="ARBA" id="ARBA00022989"/>
    </source>
</evidence>
<dbReference type="NCBIfam" id="TIGR01494">
    <property type="entry name" value="ATPase_P-type"/>
    <property type="match status" value="1"/>
</dbReference>
<evidence type="ECO:0000256" key="1">
    <source>
        <dbReference type="ARBA" id="ARBA00004370"/>
    </source>
</evidence>
<name>A0ABW3YQ55_MYCRA</name>
<evidence type="ECO:0000313" key="9">
    <source>
        <dbReference type="EMBL" id="MFD1326425.1"/>
    </source>
</evidence>
<feature type="transmembrane region" description="Helical" evidence="7">
    <location>
        <begin position="314"/>
        <end position="334"/>
    </location>
</feature>
<keyword evidence="6 7" id="KW-0472">Membrane</keyword>
<dbReference type="InterPro" id="IPR023298">
    <property type="entry name" value="ATPase_P-typ_TM_dom_sf"/>
</dbReference>
<feature type="transmembrane region" description="Helical" evidence="7">
    <location>
        <begin position="158"/>
        <end position="180"/>
    </location>
</feature>